<evidence type="ECO:0008006" key="10">
    <source>
        <dbReference type="Google" id="ProtNLM"/>
    </source>
</evidence>
<dbReference type="InterPro" id="IPR056907">
    <property type="entry name" value="UTP6_C"/>
</dbReference>
<dbReference type="GO" id="GO:0032040">
    <property type="term" value="C:small-subunit processome"/>
    <property type="evidence" value="ECO:0007669"/>
    <property type="project" value="TreeGrafter"/>
</dbReference>
<dbReference type="InterPro" id="IPR055347">
    <property type="entry name" value="UTP6_N"/>
</dbReference>
<evidence type="ECO:0000313" key="9">
    <source>
        <dbReference type="Proteomes" id="UP000694680"/>
    </source>
</evidence>
<evidence type="ECO:0000256" key="1">
    <source>
        <dbReference type="ARBA" id="ARBA00004604"/>
    </source>
</evidence>
<evidence type="ECO:0000259" key="6">
    <source>
        <dbReference type="Pfam" id="PF08640"/>
    </source>
</evidence>
<dbReference type="Pfam" id="PF08640">
    <property type="entry name" value="U3_assoc_6"/>
    <property type="match status" value="1"/>
</dbReference>
<protein>
    <recommendedName>
        <fullName evidence="10">UTP6 small subunit processome component</fullName>
    </recommendedName>
</protein>
<keyword evidence="5" id="KW-0539">Nucleus</keyword>
<keyword evidence="9" id="KW-1185">Reference proteome</keyword>
<evidence type="ECO:0000313" key="8">
    <source>
        <dbReference type="Ensembl" id="ENSGWIP00000021368.1"/>
    </source>
</evidence>
<keyword evidence="3" id="KW-0698">rRNA processing</keyword>
<comment type="similarity">
    <text evidence="2">Belongs to the UTP6 family.</text>
</comment>
<evidence type="ECO:0000256" key="2">
    <source>
        <dbReference type="ARBA" id="ARBA00010734"/>
    </source>
</evidence>
<dbReference type="InterPro" id="IPR011990">
    <property type="entry name" value="TPR-like_helical_dom_sf"/>
</dbReference>
<accession>A0A8C5G877</accession>
<dbReference type="PANTHER" id="PTHR23271:SF1">
    <property type="entry name" value="U3 SMALL NUCLEOLAR RNA-ASSOCIATED PROTEIN 6 HOMOLOG"/>
    <property type="match status" value="1"/>
</dbReference>
<comment type="subcellular location">
    <subcellularLocation>
        <location evidence="1">Nucleus</location>
        <location evidence="1">Nucleolus</location>
    </subcellularLocation>
</comment>
<dbReference type="GO" id="GO:0034388">
    <property type="term" value="C:Pwp2p-containing subcomplex of 90S preribosome"/>
    <property type="evidence" value="ECO:0007669"/>
    <property type="project" value="TreeGrafter"/>
</dbReference>
<evidence type="ECO:0000256" key="5">
    <source>
        <dbReference type="ARBA" id="ARBA00023242"/>
    </source>
</evidence>
<dbReference type="GO" id="GO:0030515">
    <property type="term" value="F:snoRNA binding"/>
    <property type="evidence" value="ECO:0007669"/>
    <property type="project" value="InterPro"/>
</dbReference>
<feature type="domain" description="U3 small nucleolar RNA-associated protein 6 homolog C-terminal" evidence="7">
    <location>
        <begin position="342"/>
        <end position="544"/>
    </location>
</feature>
<keyword evidence="4" id="KW-0677">Repeat</keyword>
<reference evidence="8" key="2">
    <citation type="submission" date="2025-08" db="UniProtKB">
        <authorList>
            <consortium name="Ensembl"/>
        </authorList>
    </citation>
    <scope>IDENTIFICATION</scope>
</reference>
<dbReference type="InterPro" id="IPR003107">
    <property type="entry name" value="HAT"/>
</dbReference>
<dbReference type="SMART" id="SM00386">
    <property type="entry name" value="HAT"/>
    <property type="match status" value="5"/>
</dbReference>
<dbReference type="Ensembl" id="ENSGWIT00000023441.1">
    <property type="protein sequence ID" value="ENSGWIP00000021368.1"/>
    <property type="gene ID" value="ENSGWIG00000011532.1"/>
</dbReference>
<dbReference type="PANTHER" id="PTHR23271">
    <property type="entry name" value="HEPATOCELLULAR CARCINOMA-ASSOCIATED ANTIGEN 66"/>
    <property type="match status" value="1"/>
</dbReference>
<dbReference type="Pfam" id="PF24892">
    <property type="entry name" value="UTP6_C"/>
    <property type="match status" value="2"/>
</dbReference>
<sequence length="568" mass="66133">MAEIVQQRIEDRIPELEQLERVGLFTKKEVKSIIKRATALEYKLHRLIVNKEDFIAYIQVRRAFLLQPHHRLLHKVLKRKQVIFKFVLRPQDDVQLWFSHVAFCKKWGTKMAISKVFSSMLAIHPDKPALWIMAAKSELEDRDSSESARHLFLRALRFHPNNKKVYQEYFRMELLHCEKLRQQKEQLEKAEMDLFSPEILSGKLAEVVYRDAVGKIKEAGFVISLLNIATIFDFTKELQDLILNDLQTNYTEDSVTWDFMAKRELDAPGAGDELPTAKGRASDINRREERCCQVYEEGVKSLNTEPMWTCYVAFCLERLKRKTNVQELKDKVLQTRWPPCEQLEILLLSGDAEGAARVAMTATQRYSQSVSVWSLSLQTLMQLGSGDIGRLFQDALTHVNPKESLPLWHLQVQWSIENQSPEDTEAVFKRSLLSPVSAVAMEMKEKYLDWSFSTGGYKKARKTFMSLQENRPLSKAFFTRMIGIEKKQVSMPKMNNLRDYYERALQEFGTFDDDLWLQYILEEQGTYGEPQNCGKIHWRAMKFLEGESVERFTTRYTLFQTGHLGGAQ</sequence>
<dbReference type="AlphaFoldDB" id="A0A8C5G877"/>
<evidence type="ECO:0000256" key="4">
    <source>
        <dbReference type="ARBA" id="ARBA00022737"/>
    </source>
</evidence>
<name>A0A8C5G877_GOUWI</name>
<dbReference type="GO" id="GO:0000462">
    <property type="term" value="P:maturation of SSU-rRNA from tricistronic rRNA transcript (SSU-rRNA, 5.8S rRNA, LSU-rRNA)"/>
    <property type="evidence" value="ECO:0007669"/>
    <property type="project" value="InterPro"/>
</dbReference>
<gene>
    <name evidence="8" type="primary">utp6</name>
</gene>
<dbReference type="Gene3D" id="1.25.40.10">
    <property type="entry name" value="Tetratricopeptide repeat domain"/>
    <property type="match status" value="2"/>
</dbReference>
<reference evidence="8" key="3">
    <citation type="submission" date="2025-09" db="UniProtKB">
        <authorList>
            <consortium name="Ensembl"/>
        </authorList>
    </citation>
    <scope>IDENTIFICATION</scope>
</reference>
<dbReference type="SUPFAM" id="SSF48452">
    <property type="entry name" value="TPR-like"/>
    <property type="match status" value="2"/>
</dbReference>
<dbReference type="FunFam" id="1.25.40.10:FF:003652">
    <property type="entry name" value="Uncharacterized protein"/>
    <property type="match status" value="1"/>
</dbReference>
<feature type="domain" description="U3 small nucleolar RNA-associated protein 6 N-terminal" evidence="6">
    <location>
        <begin position="9"/>
        <end position="62"/>
    </location>
</feature>
<reference evidence="8" key="1">
    <citation type="submission" date="2020-06" db="EMBL/GenBank/DDBJ databases">
        <authorList>
            <consortium name="Wellcome Sanger Institute Data Sharing"/>
        </authorList>
    </citation>
    <scope>NUCLEOTIDE SEQUENCE [LARGE SCALE GENOMIC DNA]</scope>
</reference>
<evidence type="ECO:0000259" key="7">
    <source>
        <dbReference type="Pfam" id="PF24892"/>
    </source>
</evidence>
<dbReference type="Proteomes" id="UP000694680">
    <property type="component" value="Chromosome 1"/>
</dbReference>
<organism evidence="8 9">
    <name type="scientific">Gouania willdenowi</name>
    <name type="common">Blunt-snouted clingfish</name>
    <name type="synonym">Lepadogaster willdenowi</name>
    <dbReference type="NCBI Taxonomy" id="441366"/>
    <lineage>
        <taxon>Eukaryota</taxon>
        <taxon>Metazoa</taxon>
        <taxon>Chordata</taxon>
        <taxon>Craniata</taxon>
        <taxon>Vertebrata</taxon>
        <taxon>Euteleostomi</taxon>
        <taxon>Actinopterygii</taxon>
        <taxon>Neopterygii</taxon>
        <taxon>Teleostei</taxon>
        <taxon>Neoteleostei</taxon>
        <taxon>Acanthomorphata</taxon>
        <taxon>Ovalentaria</taxon>
        <taxon>Blenniimorphae</taxon>
        <taxon>Blenniiformes</taxon>
        <taxon>Gobiesocoidei</taxon>
        <taxon>Gobiesocidae</taxon>
        <taxon>Gobiesocinae</taxon>
        <taxon>Gouania</taxon>
    </lineage>
</organism>
<proteinExistence type="inferred from homology"/>
<dbReference type="InterPro" id="IPR013949">
    <property type="entry name" value="Utp6"/>
</dbReference>
<feature type="domain" description="U3 small nucleolar RNA-associated protein 6 homolog C-terminal" evidence="7">
    <location>
        <begin position="289"/>
        <end position="334"/>
    </location>
</feature>
<evidence type="ECO:0000256" key="3">
    <source>
        <dbReference type="ARBA" id="ARBA00022552"/>
    </source>
</evidence>